<comment type="caution">
    <text evidence="4">The sequence shown here is derived from an EMBL/GenBank/DDBJ whole genome shotgun (WGS) entry which is preliminary data.</text>
</comment>
<reference evidence="4" key="1">
    <citation type="journal article" date="2022" name="Int. J. Mol. Sci.">
        <title>Draft Genome of Tanacetum Coccineum: Genomic Comparison of Closely Related Tanacetum-Family Plants.</title>
        <authorList>
            <person name="Yamashiro T."/>
            <person name="Shiraishi A."/>
            <person name="Nakayama K."/>
            <person name="Satake H."/>
        </authorList>
    </citation>
    <scope>NUCLEOTIDE SEQUENCE</scope>
</reference>
<dbReference type="PROSITE" id="PS50158">
    <property type="entry name" value="ZF_CCHC"/>
    <property type="match status" value="1"/>
</dbReference>
<sequence length="339" mass="39276">MAQENYVNGCSMQRPPLLEANGFCFWKTRFEAYVKSKYIDLWKVIQEDDEKRKLGKNNEANMTLYNTPPRKEYERVFMCETAKEKWDTLIITHKGNSQVKDCKIDLLSQHYEKFLISSEETIHSDFTWFNSIFDICKEKTKDGESSRRERGCYNCGNKNHFIGECPKPKKNKAFVGGACSDSEDGNESQNNATCLMTIDSQENEELLKFSKDFSKSFEKLLQEKRMLEKEHSKLFSKVNELELEVKKLAKPKEVIEPCQKCGVLTQDVDSLWSNISMLQEEALNFSKFNKSSVVLDDMLSRQKLSQDREGLGFSKIKKITYISLNKPIKFVIEGQNEAS</sequence>
<accession>A0ABQ5B879</accession>
<keyword evidence="1" id="KW-0863">Zinc-finger</keyword>
<dbReference type="EMBL" id="BQNB010012934">
    <property type="protein sequence ID" value="GJT09753.1"/>
    <property type="molecule type" value="Genomic_DNA"/>
</dbReference>
<keyword evidence="2" id="KW-0175">Coiled coil</keyword>
<dbReference type="Pfam" id="PF14223">
    <property type="entry name" value="Retrotran_gag_2"/>
    <property type="match status" value="1"/>
</dbReference>
<evidence type="ECO:0000313" key="4">
    <source>
        <dbReference type="EMBL" id="GJT09753.1"/>
    </source>
</evidence>
<feature type="coiled-coil region" evidence="2">
    <location>
        <begin position="217"/>
        <end position="244"/>
    </location>
</feature>
<protein>
    <submittedName>
        <fullName evidence="4">Zf-CCHC domain-containing protein</fullName>
    </submittedName>
</protein>
<dbReference type="PANTHER" id="PTHR34676:SF8">
    <property type="entry name" value="TRANSMEMBRANE PROTEIN"/>
    <property type="match status" value="1"/>
</dbReference>
<dbReference type="Gene3D" id="4.10.60.10">
    <property type="entry name" value="Zinc finger, CCHC-type"/>
    <property type="match status" value="1"/>
</dbReference>
<keyword evidence="1" id="KW-0862">Zinc</keyword>
<feature type="domain" description="CCHC-type" evidence="3">
    <location>
        <begin position="152"/>
        <end position="167"/>
    </location>
</feature>
<gene>
    <name evidence="4" type="ORF">Tco_0856795</name>
</gene>
<reference evidence="4" key="2">
    <citation type="submission" date="2022-01" db="EMBL/GenBank/DDBJ databases">
        <authorList>
            <person name="Yamashiro T."/>
            <person name="Shiraishi A."/>
            <person name="Satake H."/>
            <person name="Nakayama K."/>
        </authorList>
    </citation>
    <scope>NUCLEOTIDE SEQUENCE</scope>
</reference>
<dbReference type="PANTHER" id="PTHR34676">
    <property type="entry name" value="DUF4219 DOMAIN-CONTAINING PROTEIN-RELATED"/>
    <property type="match status" value="1"/>
</dbReference>
<dbReference type="SUPFAM" id="SSF57756">
    <property type="entry name" value="Retrovirus zinc finger-like domains"/>
    <property type="match status" value="1"/>
</dbReference>
<evidence type="ECO:0000256" key="2">
    <source>
        <dbReference type="SAM" id="Coils"/>
    </source>
</evidence>
<organism evidence="4 5">
    <name type="scientific">Tanacetum coccineum</name>
    <dbReference type="NCBI Taxonomy" id="301880"/>
    <lineage>
        <taxon>Eukaryota</taxon>
        <taxon>Viridiplantae</taxon>
        <taxon>Streptophyta</taxon>
        <taxon>Embryophyta</taxon>
        <taxon>Tracheophyta</taxon>
        <taxon>Spermatophyta</taxon>
        <taxon>Magnoliopsida</taxon>
        <taxon>eudicotyledons</taxon>
        <taxon>Gunneridae</taxon>
        <taxon>Pentapetalae</taxon>
        <taxon>asterids</taxon>
        <taxon>campanulids</taxon>
        <taxon>Asterales</taxon>
        <taxon>Asteraceae</taxon>
        <taxon>Asteroideae</taxon>
        <taxon>Anthemideae</taxon>
        <taxon>Anthemidinae</taxon>
        <taxon>Tanacetum</taxon>
    </lineage>
</organism>
<proteinExistence type="predicted"/>
<evidence type="ECO:0000313" key="5">
    <source>
        <dbReference type="Proteomes" id="UP001151760"/>
    </source>
</evidence>
<name>A0ABQ5B879_9ASTR</name>
<keyword evidence="5" id="KW-1185">Reference proteome</keyword>
<keyword evidence="1" id="KW-0479">Metal-binding</keyword>
<dbReference type="InterPro" id="IPR036875">
    <property type="entry name" value="Znf_CCHC_sf"/>
</dbReference>
<evidence type="ECO:0000259" key="3">
    <source>
        <dbReference type="PROSITE" id="PS50158"/>
    </source>
</evidence>
<dbReference type="Proteomes" id="UP001151760">
    <property type="component" value="Unassembled WGS sequence"/>
</dbReference>
<dbReference type="InterPro" id="IPR001878">
    <property type="entry name" value="Znf_CCHC"/>
</dbReference>
<evidence type="ECO:0000256" key="1">
    <source>
        <dbReference type="PROSITE-ProRule" id="PRU00047"/>
    </source>
</evidence>